<keyword evidence="2" id="KW-1185">Reference proteome</keyword>
<gene>
    <name evidence="1" type="ORF">BC962_3234</name>
</gene>
<dbReference type="RefSeq" id="WP_121347035.1">
    <property type="nucleotide sequence ID" value="NZ_RBLG01000008.1"/>
</dbReference>
<organism evidence="1 2">
    <name type="scientific">Gillisia mitskevichiae</name>
    <dbReference type="NCBI Taxonomy" id="270921"/>
    <lineage>
        <taxon>Bacteria</taxon>
        <taxon>Pseudomonadati</taxon>
        <taxon>Bacteroidota</taxon>
        <taxon>Flavobacteriia</taxon>
        <taxon>Flavobacteriales</taxon>
        <taxon>Flavobacteriaceae</taxon>
        <taxon>Gillisia</taxon>
    </lineage>
</organism>
<evidence type="ECO:0000313" key="1">
    <source>
        <dbReference type="EMBL" id="RKS42567.1"/>
    </source>
</evidence>
<evidence type="ECO:0000313" key="2">
    <source>
        <dbReference type="Proteomes" id="UP000276282"/>
    </source>
</evidence>
<name>A0A495NXG7_9FLAO</name>
<dbReference type="InterPro" id="IPR025412">
    <property type="entry name" value="DUF4304"/>
</dbReference>
<dbReference type="AlphaFoldDB" id="A0A495NXG7"/>
<accession>A0A495NXG7</accession>
<proteinExistence type="predicted"/>
<reference evidence="1 2" key="1">
    <citation type="submission" date="2018-10" db="EMBL/GenBank/DDBJ databases">
        <title>Genomic Encyclopedia of Archaeal and Bacterial Type Strains, Phase II (KMG-II): from individual species to whole genera.</title>
        <authorList>
            <person name="Goeker M."/>
        </authorList>
    </citation>
    <scope>NUCLEOTIDE SEQUENCE [LARGE SCALE GENOMIC DNA]</scope>
    <source>
        <strain evidence="1 2">DSM 19839</strain>
    </source>
</reference>
<comment type="caution">
    <text evidence="1">The sequence shown here is derived from an EMBL/GenBank/DDBJ whole genome shotgun (WGS) entry which is preliminary data.</text>
</comment>
<dbReference type="EMBL" id="RBLG01000008">
    <property type="protein sequence ID" value="RKS42567.1"/>
    <property type="molecule type" value="Genomic_DNA"/>
</dbReference>
<dbReference type="Pfam" id="PF14137">
    <property type="entry name" value="DUF4304"/>
    <property type="match status" value="1"/>
</dbReference>
<dbReference type="Proteomes" id="UP000276282">
    <property type="component" value="Unassembled WGS sequence"/>
</dbReference>
<protein>
    <submittedName>
        <fullName evidence="1">Uncharacterized protein DUF4304</fullName>
    </submittedName>
</protein>
<dbReference type="OrthoDB" id="2612263at2"/>
<sequence>MNTAEFRKLITKHFSPKIRELGWKGSGFHYRKVDQNHIVNILGLQGSRFGDSIYCETAIHFDFIPDLVGFSYDKSTYDSCLIRERITPNNSGGWNLSNKEDINIETINSIWTSFKLQGTKFYEDFSKFPHPFDKIKPQDLRNNTNYKILGKYFITNHIELANLLKEINLLIGNKAMAKEFSILGIEAINDLGRKLLVGKKTKSYRETERFIENQLKKLTIE</sequence>